<dbReference type="SMART" id="SM00184">
    <property type="entry name" value="RING"/>
    <property type="match status" value="1"/>
</dbReference>
<evidence type="ECO:0000259" key="6">
    <source>
        <dbReference type="PROSITE" id="PS50089"/>
    </source>
</evidence>
<dbReference type="PANTHER" id="PTHR46016">
    <property type="entry name" value="ZINC FINGER, RING/FYVE/PHD-TYPE"/>
    <property type="match status" value="1"/>
</dbReference>
<sequence length="298" mass="33757">MTCVVWQGIGTTAQLTLDTSIHFRLDELMEPTTPSPHLDPTFWDDSWLVPSAQVETLSCQICYRVLREPVSLPCTHTFCKQCLQDWLSKYEHEPAKMQCPMRCEGSLAHFKPVVHILIKQATLCLRARCPKCHAILTKEELLEHYPSCIPPAATSPREESPREDSPKEKSPFLVDIPPPRPPIPASALSVAAAAAAAARAKSHSYPAVATTPARSSSDEGNSDAGEATQAKRDRKRAERAERRARREEREHQRREKEQERDRVKEAERTQLREEKELRKREKLRLKRLAQMATGVGPM</sequence>
<proteinExistence type="predicted"/>
<dbReference type="InterPro" id="IPR051438">
    <property type="entry name" value="RNF_E3_ubiq-protein_ligase"/>
</dbReference>
<evidence type="ECO:0000313" key="7">
    <source>
        <dbReference type="EMBL" id="KAJ4458476.1"/>
    </source>
</evidence>
<keyword evidence="1" id="KW-0479">Metal-binding</keyword>
<dbReference type="PROSITE" id="PS00518">
    <property type="entry name" value="ZF_RING_1"/>
    <property type="match status" value="1"/>
</dbReference>
<evidence type="ECO:0000256" key="4">
    <source>
        <dbReference type="PROSITE-ProRule" id="PRU00175"/>
    </source>
</evidence>
<evidence type="ECO:0000313" key="8">
    <source>
        <dbReference type="Proteomes" id="UP001141327"/>
    </source>
</evidence>
<evidence type="ECO:0000256" key="2">
    <source>
        <dbReference type="ARBA" id="ARBA00022771"/>
    </source>
</evidence>
<feature type="region of interest" description="Disordered" evidence="5">
    <location>
        <begin position="152"/>
        <end position="180"/>
    </location>
</feature>
<reference evidence="7" key="1">
    <citation type="journal article" date="2022" name="bioRxiv">
        <title>Genomics of Preaxostyla Flagellates Illuminates Evolutionary Transitions and the Path Towards Mitochondrial Loss.</title>
        <authorList>
            <person name="Novak L.V.F."/>
            <person name="Treitli S.C."/>
            <person name="Pyrih J."/>
            <person name="Halakuc P."/>
            <person name="Pipaliya S.V."/>
            <person name="Vacek V."/>
            <person name="Brzon O."/>
            <person name="Soukal P."/>
            <person name="Eme L."/>
            <person name="Dacks J.B."/>
            <person name="Karnkowska A."/>
            <person name="Elias M."/>
            <person name="Hampl V."/>
        </authorList>
    </citation>
    <scope>NUCLEOTIDE SEQUENCE</scope>
    <source>
        <strain evidence="7">RCP-MX</strain>
    </source>
</reference>
<evidence type="ECO:0000256" key="3">
    <source>
        <dbReference type="ARBA" id="ARBA00022833"/>
    </source>
</evidence>
<dbReference type="SUPFAM" id="SSF57850">
    <property type="entry name" value="RING/U-box"/>
    <property type="match status" value="1"/>
</dbReference>
<dbReference type="PANTHER" id="PTHR46016:SF1">
    <property type="entry name" value="RING-TYPE DOMAIN-CONTAINING PROTEIN"/>
    <property type="match status" value="1"/>
</dbReference>
<protein>
    <recommendedName>
        <fullName evidence="6">RING-type domain-containing protein</fullName>
    </recommendedName>
</protein>
<evidence type="ECO:0000256" key="1">
    <source>
        <dbReference type="ARBA" id="ARBA00022723"/>
    </source>
</evidence>
<dbReference type="Pfam" id="PF13445">
    <property type="entry name" value="zf-RING_UBOX"/>
    <property type="match status" value="1"/>
</dbReference>
<dbReference type="Gene3D" id="3.30.40.10">
    <property type="entry name" value="Zinc/RING finger domain, C3HC4 (zinc finger)"/>
    <property type="match status" value="1"/>
</dbReference>
<evidence type="ECO:0000256" key="5">
    <source>
        <dbReference type="SAM" id="MobiDB-lite"/>
    </source>
</evidence>
<organism evidence="7 8">
    <name type="scientific">Paratrimastix pyriformis</name>
    <dbReference type="NCBI Taxonomy" id="342808"/>
    <lineage>
        <taxon>Eukaryota</taxon>
        <taxon>Metamonada</taxon>
        <taxon>Preaxostyla</taxon>
        <taxon>Paratrimastigidae</taxon>
        <taxon>Paratrimastix</taxon>
    </lineage>
</organism>
<dbReference type="InterPro" id="IPR017907">
    <property type="entry name" value="Znf_RING_CS"/>
</dbReference>
<dbReference type="EMBL" id="JAPMOS010000029">
    <property type="protein sequence ID" value="KAJ4458476.1"/>
    <property type="molecule type" value="Genomic_DNA"/>
</dbReference>
<comment type="caution">
    <text evidence="7">The sequence shown here is derived from an EMBL/GenBank/DDBJ whole genome shotgun (WGS) entry which is preliminary data.</text>
</comment>
<dbReference type="PROSITE" id="PS50089">
    <property type="entry name" value="ZF_RING_2"/>
    <property type="match status" value="1"/>
</dbReference>
<dbReference type="InterPro" id="IPR001841">
    <property type="entry name" value="Znf_RING"/>
</dbReference>
<feature type="compositionally biased region" description="Basic and acidic residues" evidence="5">
    <location>
        <begin position="229"/>
        <end position="279"/>
    </location>
</feature>
<gene>
    <name evidence="7" type="ORF">PAPYR_5873</name>
</gene>
<keyword evidence="2 4" id="KW-0863">Zinc-finger</keyword>
<name>A0ABQ8UKJ4_9EUKA</name>
<dbReference type="InterPro" id="IPR027370">
    <property type="entry name" value="Znf-RING_euk"/>
</dbReference>
<feature type="domain" description="RING-type" evidence="6">
    <location>
        <begin position="59"/>
        <end position="101"/>
    </location>
</feature>
<dbReference type="Proteomes" id="UP001141327">
    <property type="component" value="Unassembled WGS sequence"/>
</dbReference>
<feature type="compositionally biased region" description="Basic and acidic residues" evidence="5">
    <location>
        <begin position="156"/>
        <end position="170"/>
    </location>
</feature>
<keyword evidence="3" id="KW-0862">Zinc</keyword>
<dbReference type="InterPro" id="IPR013083">
    <property type="entry name" value="Znf_RING/FYVE/PHD"/>
</dbReference>
<keyword evidence="8" id="KW-1185">Reference proteome</keyword>
<accession>A0ABQ8UKJ4</accession>
<feature type="region of interest" description="Disordered" evidence="5">
    <location>
        <begin position="200"/>
        <end position="280"/>
    </location>
</feature>